<dbReference type="InterPro" id="IPR039420">
    <property type="entry name" value="WalR-like"/>
</dbReference>
<evidence type="ECO:0000313" key="10">
    <source>
        <dbReference type="EMBL" id="ETO91797.1"/>
    </source>
</evidence>
<keyword evidence="5" id="KW-0804">Transcription</keyword>
<dbReference type="InterPro" id="IPR011006">
    <property type="entry name" value="CheY-like_superfamily"/>
</dbReference>
<feature type="DNA-binding region" description="OmpR/PhoB-type" evidence="7">
    <location>
        <begin position="133"/>
        <end position="233"/>
    </location>
</feature>
<reference evidence="10 11" key="1">
    <citation type="journal article" date="2013" name="PLoS ONE">
        <title>Bacterial endosymbiosis in a chordate host: long-term co-evolution and conservation of secondary metabolism.</title>
        <authorList>
            <person name="Kwan J.C."/>
            <person name="Schmidt E.W."/>
        </authorList>
    </citation>
    <scope>NUCLEOTIDE SEQUENCE [LARGE SCALE GENOMIC DNA]</scope>
    <source>
        <strain evidence="11">L6</strain>
    </source>
</reference>
<gene>
    <name evidence="10" type="primary">czcR</name>
    <name evidence="10" type="ORF">P857_974</name>
</gene>
<evidence type="ECO:0000256" key="3">
    <source>
        <dbReference type="ARBA" id="ARBA00023015"/>
    </source>
</evidence>
<dbReference type="GO" id="GO:0005829">
    <property type="term" value="C:cytosol"/>
    <property type="evidence" value="ECO:0007669"/>
    <property type="project" value="TreeGrafter"/>
</dbReference>
<keyword evidence="2" id="KW-0902">Two-component regulatory system</keyword>
<dbReference type="Gene3D" id="3.40.50.2300">
    <property type="match status" value="1"/>
</dbReference>
<dbReference type="PROSITE" id="PS50110">
    <property type="entry name" value="RESPONSE_REGULATORY"/>
    <property type="match status" value="1"/>
</dbReference>
<dbReference type="PROSITE" id="PS51755">
    <property type="entry name" value="OMPR_PHOB"/>
    <property type="match status" value="1"/>
</dbReference>
<dbReference type="Gene3D" id="1.10.10.10">
    <property type="entry name" value="Winged helix-like DNA-binding domain superfamily/Winged helix DNA-binding domain"/>
    <property type="match status" value="1"/>
</dbReference>
<dbReference type="STRING" id="1401685.P857_974"/>
<dbReference type="InterPro" id="IPR001867">
    <property type="entry name" value="OmpR/PhoB-type_DNA-bd"/>
</dbReference>
<evidence type="ECO:0000256" key="6">
    <source>
        <dbReference type="PROSITE-ProRule" id="PRU00169"/>
    </source>
</evidence>
<sequence>MRILVVDDDKKMTNLLKKIIEPTGYICDVAHSGQDALDMILQCKMSKGKAYMYDLLLTDKYLGDIDGVELMVTLRLKSVSIPVIFISCLSSIDNRVRALEFGADDFLCKNDLHKSELVSRVRAVLRRSYRHTFSRFTIGTMEIDFHMQVCKIKGKTVSLTNKEYSMLELLCLHGPGAIVSKEKFISHLYSNNEPSEPKIIDVFACKLRSKIAKVNNGRSYIETVWGRGYTLNENAQPIRSDKVGTI</sequence>
<dbReference type="PANTHER" id="PTHR48111">
    <property type="entry name" value="REGULATOR OF RPOS"/>
    <property type="match status" value="1"/>
</dbReference>
<dbReference type="SMART" id="SM00862">
    <property type="entry name" value="Trans_reg_C"/>
    <property type="match status" value="1"/>
</dbReference>
<dbReference type="AlphaFoldDB" id="W2V2B9"/>
<dbReference type="GO" id="GO:0000976">
    <property type="term" value="F:transcription cis-regulatory region binding"/>
    <property type="evidence" value="ECO:0007669"/>
    <property type="project" value="TreeGrafter"/>
</dbReference>
<dbReference type="PANTHER" id="PTHR48111:SF22">
    <property type="entry name" value="REGULATOR OF RPOS"/>
    <property type="match status" value="1"/>
</dbReference>
<keyword evidence="3" id="KW-0805">Transcription regulation</keyword>
<dbReference type="GO" id="GO:0032993">
    <property type="term" value="C:protein-DNA complex"/>
    <property type="evidence" value="ECO:0007669"/>
    <property type="project" value="TreeGrafter"/>
</dbReference>
<comment type="caution">
    <text evidence="10">The sequence shown here is derived from an EMBL/GenBank/DDBJ whole genome shotgun (WGS) entry which is preliminary data.</text>
</comment>
<dbReference type="SUPFAM" id="SSF52172">
    <property type="entry name" value="CheY-like"/>
    <property type="match status" value="1"/>
</dbReference>
<dbReference type="Pfam" id="PF00486">
    <property type="entry name" value="Trans_reg_C"/>
    <property type="match status" value="1"/>
</dbReference>
<dbReference type="CDD" id="cd00383">
    <property type="entry name" value="trans_reg_C"/>
    <property type="match status" value="1"/>
</dbReference>
<organism evidence="10 11">
    <name type="scientific">Candidatus Xenolissoclinum pacificiensis L6</name>
    <dbReference type="NCBI Taxonomy" id="1401685"/>
    <lineage>
        <taxon>Bacteria</taxon>
        <taxon>Pseudomonadati</taxon>
        <taxon>Pseudomonadota</taxon>
        <taxon>Alphaproteobacteria</taxon>
        <taxon>Rickettsiales</taxon>
        <taxon>Anaplasmataceae</taxon>
        <taxon>Candidatus Xenolissoclinum</taxon>
    </lineage>
</organism>
<evidence type="ECO:0000256" key="1">
    <source>
        <dbReference type="ARBA" id="ARBA00022553"/>
    </source>
</evidence>
<proteinExistence type="predicted"/>
<dbReference type="GO" id="GO:0000156">
    <property type="term" value="F:phosphorelay response regulator activity"/>
    <property type="evidence" value="ECO:0007669"/>
    <property type="project" value="TreeGrafter"/>
</dbReference>
<dbReference type="Pfam" id="PF00072">
    <property type="entry name" value="Response_reg"/>
    <property type="match status" value="1"/>
</dbReference>
<dbReference type="SMART" id="SM00448">
    <property type="entry name" value="REC"/>
    <property type="match status" value="1"/>
</dbReference>
<evidence type="ECO:0000256" key="5">
    <source>
        <dbReference type="ARBA" id="ARBA00023163"/>
    </source>
</evidence>
<dbReference type="InterPro" id="IPR001789">
    <property type="entry name" value="Sig_transdc_resp-reg_receiver"/>
</dbReference>
<name>W2V2B9_9RICK</name>
<keyword evidence="1 6" id="KW-0597">Phosphoprotein</keyword>
<feature type="modified residue" description="4-aspartylphosphate" evidence="6">
    <location>
        <position position="59"/>
    </location>
</feature>
<evidence type="ECO:0000313" key="11">
    <source>
        <dbReference type="Proteomes" id="UP000018951"/>
    </source>
</evidence>
<keyword evidence="11" id="KW-1185">Reference proteome</keyword>
<evidence type="ECO:0000259" key="9">
    <source>
        <dbReference type="PROSITE" id="PS51755"/>
    </source>
</evidence>
<keyword evidence="4 7" id="KW-0238">DNA-binding</keyword>
<evidence type="ECO:0000259" key="8">
    <source>
        <dbReference type="PROSITE" id="PS50110"/>
    </source>
</evidence>
<evidence type="ECO:0000256" key="2">
    <source>
        <dbReference type="ARBA" id="ARBA00023012"/>
    </source>
</evidence>
<evidence type="ECO:0000256" key="7">
    <source>
        <dbReference type="PROSITE-ProRule" id="PRU01091"/>
    </source>
</evidence>
<dbReference type="EMBL" id="AXCJ01000001">
    <property type="protein sequence ID" value="ETO91797.1"/>
    <property type="molecule type" value="Genomic_DNA"/>
</dbReference>
<feature type="domain" description="Response regulatory" evidence="8">
    <location>
        <begin position="2"/>
        <end position="124"/>
    </location>
</feature>
<feature type="domain" description="OmpR/PhoB-type" evidence="9">
    <location>
        <begin position="133"/>
        <end position="233"/>
    </location>
</feature>
<protein>
    <submittedName>
        <fullName evidence="10">Transcriptional activator protein czcR</fullName>
    </submittedName>
</protein>
<evidence type="ECO:0000256" key="4">
    <source>
        <dbReference type="ARBA" id="ARBA00023125"/>
    </source>
</evidence>
<dbReference type="Proteomes" id="UP000018951">
    <property type="component" value="Unassembled WGS sequence"/>
</dbReference>
<dbReference type="InterPro" id="IPR036388">
    <property type="entry name" value="WH-like_DNA-bd_sf"/>
</dbReference>
<dbReference type="GO" id="GO:0006355">
    <property type="term" value="P:regulation of DNA-templated transcription"/>
    <property type="evidence" value="ECO:0007669"/>
    <property type="project" value="InterPro"/>
</dbReference>
<accession>W2V2B9</accession>